<comment type="similarity">
    <text evidence="2">Belongs to the transpeptidase family.</text>
</comment>
<name>A0A147EQ74_9MICO</name>
<dbReference type="Gene3D" id="3.90.1310.10">
    <property type="entry name" value="Penicillin-binding protein 2a (Domain 2)"/>
    <property type="match status" value="1"/>
</dbReference>
<comment type="caution">
    <text evidence="8">The sequence shown here is derived from an EMBL/GenBank/DDBJ whole genome shotgun (WGS) entry which is preliminary data.</text>
</comment>
<sequence>MLRLRGSSLRRAIALGIIIVAALVFLVRLVDVQVVSAAALNEDAKDKRAVPVAIPSVRGDIVDRDGEVLATTDERYDVQLSPKNTRLNDGVFYRLDAERGVGTVEVSAAQAFEEIGEVTGQSGAEIQKIVDDALRDNPKSDFAYVQRSIDLTQLNALKALEIPWLTFESQHKRTYPNGAVGGNIVGFSGADDVPQAGVELSQDACLTGVDGTETYERSEDGVALPGSVVVTRKVEDGGTVQLTIDRDLQWEAQQAINQQVQSVGAEYGLLTVMNVHTGELVAVAEDGSVDPNDVDASDPGKREARSFTSPYEPGSTFKTITAAALIDQGVATPTSQNLTPDYLEPEPGVRFGDAFNHPEMPWTLTGILTQSSNVGTSMLGAQLDADTRYDYLKRFGVGTATQAGMPVEDSGLLYEPGDWDRQTSYNTMFGQGLSSTIVQTAGVYQTIANKGVRVPPSIVKQCTAADGSVTEPDHGEPETAVSEQTAADVMAMLETVTTEGWFSDLISIPGYRVAGKTGTAEQVDPDTGLYRTDYVHSFAGIFPADDPQYVAVASIAFPTAGDGGVAALTAFRQAAEATIRTFHIPPSTGEFSPLPTEY</sequence>
<dbReference type="Pfam" id="PF03717">
    <property type="entry name" value="PBP_dimer"/>
    <property type="match status" value="1"/>
</dbReference>
<dbReference type="Gene3D" id="3.40.710.10">
    <property type="entry name" value="DD-peptidase/beta-lactamase superfamily"/>
    <property type="match status" value="1"/>
</dbReference>
<evidence type="ECO:0000256" key="5">
    <source>
        <dbReference type="SAM" id="Phobius"/>
    </source>
</evidence>
<dbReference type="GO" id="GO:0016740">
    <property type="term" value="F:transferase activity"/>
    <property type="evidence" value="ECO:0007669"/>
    <property type="project" value="UniProtKB-KW"/>
</dbReference>
<dbReference type="GO" id="GO:0008658">
    <property type="term" value="F:penicillin binding"/>
    <property type="evidence" value="ECO:0007669"/>
    <property type="project" value="InterPro"/>
</dbReference>
<reference evidence="8 9" key="1">
    <citation type="journal article" date="2016" name="Front. Microbiol.">
        <title>Genomic Resource of Rice Seed Associated Bacteria.</title>
        <authorList>
            <person name="Midha S."/>
            <person name="Bansal K."/>
            <person name="Sharma S."/>
            <person name="Kumar N."/>
            <person name="Patil P.P."/>
            <person name="Chaudhry V."/>
            <person name="Patil P.B."/>
        </authorList>
    </citation>
    <scope>NUCLEOTIDE SEQUENCE [LARGE SCALE GENOMIC DNA]</scope>
    <source>
        <strain evidence="8 9">NS354</strain>
    </source>
</reference>
<dbReference type="InterPro" id="IPR050515">
    <property type="entry name" value="Beta-lactam/transpept"/>
</dbReference>
<evidence type="ECO:0000256" key="3">
    <source>
        <dbReference type="ARBA" id="ARBA00023136"/>
    </source>
</evidence>
<dbReference type="SUPFAM" id="SSF56519">
    <property type="entry name" value="Penicillin binding protein dimerisation domain"/>
    <property type="match status" value="1"/>
</dbReference>
<accession>A0A147EQ74</accession>
<evidence type="ECO:0000256" key="4">
    <source>
        <dbReference type="SAM" id="MobiDB-lite"/>
    </source>
</evidence>
<dbReference type="PANTHER" id="PTHR30627:SF1">
    <property type="entry name" value="PEPTIDOGLYCAN D,D-TRANSPEPTIDASE FTSI"/>
    <property type="match status" value="1"/>
</dbReference>
<evidence type="ECO:0000259" key="7">
    <source>
        <dbReference type="Pfam" id="PF03717"/>
    </source>
</evidence>
<dbReference type="EMBL" id="LDRK01000018">
    <property type="protein sequence ID" value="KTR86630.1"/>
    <property type="molecule type" value="Genomic_DNA"/>
</dbReference>
<comment type="subcellular location">
    <subcellularLocation>
        <location evidence="1">Membrane</location>
    </subcellularLocation>
</comment>
<evidence type="ECO:0000259" key="6">
    <source>
        <dbReference type="Pfam" id="PF00905"/>
    </source>
</evidence>
<protein>
    <submittedName>
        <fullName evidence="8">Peptidoglycan glycosyltransferase</fullName>
    </submittedName>
</protein>
<keyword evidence="5" id="KW-0812">Transmembrane</keyword>
<dbReference type="AlphaFoldDB" id="A0A147EQ74"/>
<dbReference type="PANTHER" id="PTHR30627">
    <property type="entry name" value="PEPTIDOGLYCAN D,D-TRANSPEPTIDASE"/>
    <property type="match status" value="1"/>
</dbReference>
<evidence type="ECO:0000256" key="1">
    <source>
        <dbReference type="ARBA" id="ARBA00004370"/>
    </source>
</evidence>
<dbReference type="OrthoDB" id="9789078at2"/>
<dbReference type="InterPro" id="IPR012338">
    <property type="entry name" value="Beta-lactam/transpept-like"/>
</dbReference>
<dbReference type="GO" id="GO:0005886">
    <property type="term" value="C:plasma membrane"/>
    <property type="evidence" value="ECO:0007669"/>
    <property type="project" value="TreeGrafter"/>
</dbReference>
<dbReference type="RefSeq" id="WP_058593367.1">
    <property type="nucleotide sequence ID" value="NZ_LDRK01000018.1"/>
</dbReference>
<keyword evidence="9" id="KW-1185">Reference proteome</keyword>
<evidence type="ECO:0000313" key="8">
    <source>
        <dbReference type="EMBL" id="KTR86630.1"/>
    </source>
</evidence>
<feature type="domain" description="Penicillin-binding protein dimerisation" evidence="7">
    <location>
        <begin position="54"/>
        <end position="223"/>
    </location>
</feature>
<dbReference type="SUPFAM" id="SSF56601">
    <property type="entry name" value="beta-lactamase/transpeptidase-like"/>
    <property type="match status" value="1"/>
</dbReference>
<proteinExistence type="inferred from homology"/>
<organism evidence="8 9">
    <name type="scientific">Leucobacter chromiiresistens</name>
    <dbReference type="NCBI Taxonomy" id="1079994"/>
    <lineage>
        <taxon>Bacteria</taxon>
        <taxon>Bacillati</taxon>
        <taxon>Actinomycetota</taxon>
        <taxon>Actinomycetes</taxon>
        <taxon>Micrococcales</taxon>
        <taxon>Microbacteriaceae</taxon>
        <taxon>Leucobacter</taxon>
    </lineage>
</organism>
<feature type="domain" description="Penicillin-binding protein transpeptidase" evidence="6">
    <location>
        <begin position="269"/>
        <end position="567"/>
    </location>
</feature>
<evidence type="ECO:0000313" key="9">
    <source>
        <dbReference type="Proteomes" id="UP000070810"/>
    </source>
</evidence>
<dbReference type="Pfam" id="PF00905">
    <property type="entry name" value="Transpeptidase"/>
    <property type="match status" value="1"/>
</dbReference>
<dbReference type="Proteomes" id="UP000070810">
    <property type="component" value="Unassembled WGS sequence"/>
</dbReference>
<gene>
    <name evidence="8" type="ORF">NS354_04370</name>
</gene>
<dbReference type="GO" id="GO:0071555">
    <property type="term" value="P:cell wall organization"/>
    <property type="evidence" value="ECO:0007669"/>
    <property type="project" value="TreeGrafter"/>
</dbReference>
<keyword evidence="8" id="KW-0808">Transferase</keyword>
<dbReference type="InterPro" id="IPR001460">
    <property type="entry name" value="PCN-bd_Tpept"/>
</dbReference>
<keyword evidence="5" id="KW-1133">Transmembrane helix</keyword>
<dbReference type="InterPro" id="IPR005311">
    <property type="entry name" value="PBP_dimer"/>
</dbReference>
<feature type="transmembrane region" description="Helical" evidence="5">
    <location>
        <begin position="12"/>
        <end position="30"/>
    </location>
</feature>
<dbReference type="Gene3D" id="3.30.450.330">
    <property type="match status" value="1"/>
</dbReference>
<keyword evidence="3 5" id="KW-0472">Membrane</keyword>
<dbReference type="InterPro" id="IPR036138">
    <property type="entry name" value="PBP_dimer_sf"/>
</dbReference>
<evidence type="ECO:0000256" key="2">
    <source>
        <dbReference type="ARBA" id="ARBA00007171"/>
    </source>
</evidence>
<dbReference type="PATRIC" id="fig|1079994.3.peg.910"/>
<feature type="region of interest" description="Disordered" evidence="4">
    <location>
        <begin position="286"/>
        <end position="313"/>
    </location>
</feature>